<name>A0ACC2F243_DALPE</name>
<dbReference type="Proteomes" id="UP001157502">
    <property type="component" value="Chromosome 36"/>
</dbReference>
<dbReference type="EMBL" id="CM055763">
    <property type="protein sequence ID" value="KAJ7985290.1"/>
    <property type="molecule type" value="Genomic_DNA"/>
</dbReference>
<accession>A0ACC2F243</accession>
<organism evidence="1 2">
    <name type="scientific">Dallia pectoralis</name>
    <name type="common">Alaska blackfish</name>
    <dbReference type="NCBI Taxonomy" id="75939"/>
    <lineage>
        <taxon>Eukaryota</taxon>
        <taxon>Metazoa</taxon>
        <taxon>Chordata</taxon>
        <taxon>Craniata</taxon>
        <taxon>Vertebrata</taxon>
        <taxon>Euteleostomi</taxon>
        <taxon>Actinopterygii</taxon>
        <taxon>Neopterygii</taxon>
        <taxon>Teleostei</taxon>
        <taxon>Protacanthopterygii</taxon>
        <taxon>Esociformes</taxon>
        <taxon>Umbridae</taxon>
        <taxon>Dallia</taxon>
    </lineage>
</organism>
<evidence type="ECO:0000313" key="2">
    <source>
        <dbReference type="Proteomes" id="UP001157502"/>
    </source>
</evidence>
<sequence length="155" mass="16460">MAVSQIKPSCQIRACQPWSAPQPLPPTPPGPSLSRHPTTPSLPRPRTGGLKRASHLSSRKIIGICRLQYAASSLCPSGGLHRCQLPLGPALAWPGWNTKRRGILNYLCLSASLVHWSQARKGASEGGRTSRDLPSGGVGSRRSISKLSLSCHGGD</sequence>
<keyword evidence="2" id="KW-1185">Reference proteome</keyword>
<comment type="caution">
    <text evidence="1">The sequence shown here is derived from an EMBL/GenBank/DDBJ whole genome shotgun (WGS) entry which is preliminary data.</text>
</comment>
<reference evidence="1" key="1">
    <citation type="submission" date="2021-05" db="EMBL/GenBank/DDBJ databases">
        <authorList>
            <person name="Pan Q."/>
            <person name="Jouanno E."/>
            <person name="Zahm M."/>
            <person name="Klopp C."/>
            <person name="Cabau C."/>
            <person name="Louis A."/>
            <person name="Berthelot C."/>
            <person name="Parey E."/>
            <person name="Roest Crollius H."/>
            <person name="Montfort J."/>
            <person name="Robinson-Rechavi M."/>
            <person name="Bouchez O."/>
            <person name="Lampietro C."/>
            <person name="Lopez Roques C."/>
            <person name="Donnadieu C."/>
            <person name="Postlethwait J."/>
            <person name="Bobe J."/>
            <person name="Dillon D."/>
            <person name="Chandos A."/>
            <person name="von Hippel F."/>
            <person name="Guiguen Y."/>
        </authorList>
    </citation>
    <scope>NUCLEOTIDE SEQUENCE</scope>
    <source>
        <strain evidence="1">YG-Jan2019</strain>
    </source>
</reference>
<protein>
    <submittedName>
        <fullName evidence="1">Uncharacterized protein</fullName>
    </submittedName>
</protein>
<evidence type="ECO:0000313" key="1">
    <source>
        <dbReference type="EMBL" id="KAJ7985290.1"/>
    </source>
</evidence>
<proteinExistence type="predicted"/>
<gene>
    <name evidence="1" type="ORF">DPEC_G00350540</name>
</gene>